<dbReference type="PANTHER" id="PTHR21041:SF3">
    <property type="entry name" value="OSTEOCLAST STIMULATORY TRANSMEMBRANE PROTEIN"/>
    <property type="match status" value="1"/>
</dbReference>
<proteinExistence type="predicted"/>
<evidence type="ECO:0000313" key="8">
    <source>
        <dbReference type="RefSeq" id="XP_020839797.1"/>
    </source>
</evidence>
<sequence>MKNLQRTEEQLVRMRRWLWHSGLPKAQALLLAAWEVYSKPVPASCGQLLIQLLLCALISGAAGGLAYNWLTVSLVYSVRTSVTGAMACGFLLFLALGLVHPARCLLAITVPTLGTRQGRRLLLSSGFAELATHVVPNILANVGATTQVLRCVAQGSLESLLNSTHQLEAATVALDQAAGRGLTLETTSNCSALYLQMLVATQRVYEDVSALEALVRGLALGTSRVLAGIFILSLLSESTWYLKGYLTNLQFDNLYHSKQLEQLLRENQDSPLAASPPALVLRTTGLKLSRAEIFHCLFRLAFLGMPLGAMAVIVAADYVAFLLARMAVDWAQKLPTLPIHLSIKYDAKYTVLAFVSFIFNQPSEERSSDTYQDSYKWELRFTSASCQLHSAHPPQYTAALAAGTLFLFASATVFLETYARRLGHRVAASFFQAREEQRARYLFARLHRSHQKRQVESIHARVSSCSHSLVP</sequence>
<accession>A0A6P5K464</accession>
<protein>
    <submittedName>
        <fullName evidence="8">Osteoclast stimulatory transmembrane protein</fullName>
    </submittedName>
</protein>
<reference evidence="8" key="1">
    <citation type="submission" date="2025-08" db="UniProtKB">
        <authorList>
            <consortium name="RefSeq"/>
        </authorList>
    </citation>
    <scope>IDENTIFICATION</scope>
    <source>
        <tissue evidence="8">Spleen</tissue>
    </source>
</reference>
<name>A0A6P5K464_PHACI</name>
<comment type="subcellular location">
    <subcellularLocation>
        <location evidence="1">Membrane</location>
        <topology evidence="1">Multi-pass membrane protein</topology>
    </subcellularLocation>
</comment>
<keyword evidence="3 5" id="KW-1133">Transmembrane helix</keyword>
<feature type="transmembrane region" description="Helical" evidence="5">
    <location>
        <begin position="396"/>
        <end position="415"/>
    </location>
</feature>
<dbReference type="CTD" id="128506"/>
<evidence type="ECO:0000256" key="2">
    <source>
        <dbReference type="ARBA" id="ARBA00022692"/>
    </source>
</evidence>
<dbReference type="GO" id="GO:0016020">
    <property type="term" value="C:membrane"/>
    <property type="evidence" value="ECO:0007669"/>
    <property type="project" value="UniProtKB-SubCell"/>
</dbReference>
<dbReference type="InterPro" id="IPR012858">
    <property type="entry name" value="DC_STAMP-like"/>
</dbReference>
<keyword evidence="2 5" id="KW-0812">Transmembrane</keyword>
<evidence type="ECO:0000256" key="1">
    <source>
        <dbReference type="ARBA" id="ARBA00004141"/>
    </source>
</evidence>
<evidence type="ECO:0000256" key="3">
    <source>
        <dbReference type="ARBA" id="ARBA00022989"/>
    </source>
</evidence>
<keyword evidence="7" id="KW-1185">Reference proteome</keyword>
<dbReference type="InterPro" id="IPR051856">
    <property type="entry name" value="CSR-E3_Ligase_Protein"/>
</dbReference>
<feature type="domain" description="Dendritic cell-specific transmembrane protein-like" evidence="6">
    <location>
        <begin position="251"/>
        <end position="443"/>
    </location>
</feature>
<keyword evidence="4 5" id="KW-0472">Membrane</keyword>
<evidence type="ECO:0000313" key="7">
    <source>
        <dbReference type="Proteomes" id="UP000515140"/>
    </source>
</evidence>
<dbReference type="RefSeq" id="XP_020839797.1">
    <property type="nucleotide sequence ID" value="XM_020984138.1"/>
</dbReference>
<evidence type="ECO:0000256" key="5">
    <source>
        <dbReference type="SAM" id="Phobius"/>
    </source>
</evidence>
<dbReference type="Proteomes" id="UP000515140">
    <property type="component" value="Unplaced"/>
</dbReference>
<dbReference type="InParanoid" id="A0A6P5K464"/>
<organism evidence="7 8">
    <name type="scientific">Phascolarctos cinereus</name>
    <name type="common">Koala</name>
    <dbReference type="NCBI Taxonomy" id="38626"/>
    <lineage>
        <taxon>Eukaryota</taxon>
        <taxon>Metazoa</taxon>
        <taxon>Chordata</taxon>
        <taxon>Craniata</taxon>
        <taxon>Vertebrata</taxon>
        <taxon>Euteleostomi</taxon>
        <taxon>Mammalia</taxon>
        <taxon>Metatheria</taxon>
        <taxon>Diprotodontia</taxon>
        <taxon>Phascolarctidae</taxon>
        <taxon>Phascolarctos</taxon>
    </lineage>
</organism>
<feature type="transmembrane region" description="Helical" evidence="5">
    <location>
        <begin position="48"/>
        <end position="70"/>
    </location>
</feature>
<dbReference type="GeneID" id="110206613"/>
<dbReference type="PANTHER" id="PTHR21041">
    <property type="entry name" value="DENDRITIC CELL-SPECIFIC TRANSMEMBRANE PROTEIN"/>
    <property type="match status" value="1"/>
</dbReference>
<dbReference type="KEGG" id="pcw:110206613"/>
<feature type="transmembrane region" description="Helical" evidence="5">
    <location>
        <begin position="297"/>
        <end position="324"/>
    </location>
</feature>
<gene>
    <name evidence="8" type="primary">OCSTAMP</name>
</gene>
<feature type="transmembrane region" description="Helical" evidence="5">
    <location>
        <begin position="82"/>
        <end position="102"/>
    </location>
</feature>
<dbReference type="AlphaFoldDB" id="A0A6P5K464"/>
<evidence type="ECO:0000256" key="4">
    <source>
        <dbReference type="ARBA" id="ARBA00023136"/>
    </source>
</evidence>
<evidence type="ECO:0000259" key="6">
    <source>
        <dbReference type="Pfam" id="PF07782"/>
    </source>
</evidence>
<dbReference type="Pfam" id="PF07782">
    <property type="entry name" value="DC_STAMP"/>
    <property type="match status" value="1"/>
</dbReference>